<dbReference type="EMBL" id="KZ559552">
    <property type="protein sequence ID" value="PLN80012.1"/>
    <property type="molecule type" value="Genomic_DNA"/>
</dbReference>
<proteinExistence type="predicted"/>
<organism evidence="1 2">
    <name type="scientific">Aspergillus taichungensis</name>
    <dbReference type="NCBI Taxonomy" id="482145"/>
    <lineage>
        <taxon>Eukaryota</taxon>
        <taxon>Fungi</taxon>
        <taxon>Dikarya</taxon>
        <taxon>Ascomycota</taxon>
        <taxon>Pezizomycotina</taxon>
        <taxon>Eurotiomycetes</taxon>
        <taxon>Eurotiomycetidae</taxon>
        <taxon>Eurotiales</taxon>
        <taxon>Aspergillaceae</taxon>
        <taxon>Aspergillus</taxon>
        <taxon>Aspergillus subgen. Circumdati</taxon>
    </lineage>
</organism>
<evidence type="ECO:0000313" key="1">
    <source>
        <dbReference type="EMBL" id="PLN80012.1"/>
    </source>
</evidence>
<reference evidence="2" key="1">
    <citation type="submission" date="2017-12" db="EMBL/GenBank/DDBJ databases">
        <authorList>
            <consortium name="DOE Joint Genome Institute"/>
            <person name="Mondo S.J."/>
            <person name="Kjaerbolling I."/>
            <person name="Vesth T.C."/>
            <person name="Frisvad J.C."/>
            <person name="Nybo J.L."/>
            <person name="Theobald S."/>
            <person name="Kuo A."/>
            <person name="Bowyer P."/>
            <person name="Matsuda Y."/>
            <person name="Lyhne E.K."/>
            <person name="Kogle M.E."/>
            <person name="Clum A."/>
            <person name="Lipzen A."/>
            <person name="Salamov A."/>
            <person name="Ngan C.Y."/>
            <person name="Daum C."/>
            <person name="Chiniquy J."/>
            <person name="Barry K."/>
            <person name="LaButti K."/>
            <person name="Haridas S."/>
            <person name="Simmons B.A."/>
            <person name="Magnuson J.K."/>
            <person name="Mortensen U.H."/>
            <person name="Larsen T.O."/>
            <person name="Grigoriev I.V."/>
            <person name="Baker S.E."/>
            <person name="Andersen M.R."/>
            <person name="Nordberg H.P."/>
            <person name="Cantor M.N."/>
            <person name="Hua S.X."/>
        </authorList>
    </citation>
    <scope>NUCLEOTIDE SEQUENCE [LARGE SCALE GENOMIC DNA]</scope>
    <source>
        <strain evidence="2">IBT 19404</strain>
    </source>
</reference>
<evidence type="ECO:0000313" key="2">
    <source>
        <dbReference type="Proteomes" id="UP000235023"/>
    </source>
</evidence>
<gene>
    <name evidence="1" type="ORF">BDW42DRAFT_117416</name>
</gene>
<accession>A0A2J5HRT1</accession>
<dbReference type="AlphaFoldDB" id="A0A2J5HRT1"/>
<keyword evidence="2" id="KW-1185">Reference proteome</keyword>
<sequence>MWTIQSIRYCPSFRGTTSSICALYSIHCNYTWPQLANYQDQPINSGHPRTQSTECHSVLITESLRFQPVAGMRRDVRLTSF</sequence>
<name>A0A2J5HRT1_9EURO</name>
<dbReference type="Proteomes" id="UP000235023">
    <property type="component" value="Unassembled WGS sequence"/>
</dbReference>
<protein>
    <submittedName>
        <fullName evidence="1">Uncharacterized protein</fullName>
    </submittedName>
</protein>